<evidence type="ECO:0000256" key="3">
    <source>
        <dbReference type="SAM" id="MobiDB-lite"/>
    </source>
</evidence>
<dbReference type="Proteomes" id="UP000681722">
    <property type="component" value="Unassembled WGS sequence"/>
</dbReference>
<dbReference type="EMBL" id="CAJOBC010008844">
    <property type="protein sequence ID" value="CAF3972350.1"/>
    <property type="molecule type" value="Genomic_DNA"/>
</dbReference>
<evidence type="ECO:0000256" key="2">
    <source>
        <dbReference type="ARBA" id="ARBA00023054"/>
    </source>
</evidence>
<evidence type="ECO:0000256" key="1">
    <source>
        <dbReference type="ARBA" id="ARBA00006663"/>
    </source>
</evidence>
<feature type="region of interest" description="Disordered" evidence="3">
    <location>
        <begin position="402"/>
        <end position="428"/>
    </location>
</feature>
<evidence type="ECO:0000313" key="6">
    <source>
        <dbReference type="Proteomes" id="UP000663829"/>
    </source>
</evidence>
<dbReference type="GO" id="GO:0044782">
    <property type="term" value="P:cilium organization"/>
    <property type="evidence" value="ECO:0007669"/>
    <property type="project" value="TreeGrafter"/>
</dbReference>
<dbReference type="AlphaFoldDB" id="A0A814WP16"/>
<evidence type="ECO:0000313" key="4">
    <source>
        <dbReference type="EMBL" id="CAF1208227.1"/>
    </source>
</evidence>
<dbReference type="PANTHER" id="PTHR21501">
    <property type="entry name" value="PROTEIN FAM-161"/>
    <property type="match status" value="1"/>
</dbReference>
<proteinExistence type="inferred from homology"/>
<gene>
    <name evidence="4" type="ORF">GPM918_LOCUS24073</name>
    <name evidence="5" type="ORF">SRO942_LOCUS24072</name>
</gene>
<dbReference type="Pfam" id="PF10595">
    <property type="entry name" value="FAM161A_B"/>
    <property type="match status" value="1"/>
</dbReference>
<dbReference type="OrthoDB" id="2150121at2759"/>
<dbReference type="InterPro" id="IPR019579">
    <property type="entry name" value="FAM161A/B"/>
</dbReference>
<dbReference type="Proteomes" id="UP000663829">
    <property type="component" value="Unassembled WGS sequence"/>
</dbReference>
<dbReference type="GO" id="GO:0005929">
    <property type="term" value="C:cilium"/>
    <property type="evidence" value="ECO:0007669"/>
    <property type="project" value="TreeGrafter"/>
</dbReference>
<comment type="similarity">
    <text evidence="1">Belongs to the FAM161 family.</text>
</comment>
<name>A0A814WP16_9BILA</name>
<reference evidence="4" key="1">
    <citation type="submission" date="2021-02" db="EMBL/GenBank/DDBJ databases">
        <authorList>
            <person name="Nowell W R."/>
        </authorList>
    </citation>
    <scope>NUCLEOTIDE SEQUENCE</scope>
</reference>
<dbReference type="InterPro" id="IPR051655">
    <property type="entry name" value="FAM161"/>
</dbReference>
<sequence>MSASAMHSSVSLVDYYNTKVNVDKINPLIRSAYNTPDFEAYKNNLISNLDVKPNEDTFLKTLEQTRKEQRQQLAKTEHEYYQLRDHDDHERPYSNHYLQEQHQTAQPYVIPYYEETSSTTTAANNILRAKPPLPDRSRNNILSPKQSRRSPSPVFTTEDQSNPIVGFNQHRSHIILRHDDDQSYCPHRTKSPVNYLATNSNNLKKQIHTMWDEFELDDYLDDIDNEKRRSRPPSAPASSSWAGRVTVPEPFNITNSMTIDNVHRRKCMHEIEADKIQKEVDDEIILSRSFKANPVPSHVGLPLYEQLKEEQRLRRENVRYMTKEYLNSISKPFAFESREKTKSLLRRHSFSGDTRVTKEQSNFKAKPLPDFYYKTSKDLEQMKEQNLYRHIKKQMRAKELLRQSKLPNNMHERQQKYKHQRSSSANDLSRKFNQLGREEYTFKPKTNGYYIPDYDKIHRQFISDMESSKQMRSPTKCKPFLLYTNLIPSKKEKILNDIKKDEQFRRSQTFQIKGKQIRRASTANNPDRNTTIKSQTYGLNDGGLYSSVNMSVNKSISLQQDSIPTKMTESQRLRESVNRKKRYDDEAKELFEQSFQQTRSAKERRLREKIREKAKLYDRSLIHKTQNEQKMRKLRQSMRQSSSNYAEQLDKIQERIERRPLLLEQQAQAKALREVEKKIQHAMKVAGITEKDLMRQSINPPNVKVTDGSRTRIDYS</sequence>
<keyword evidence="2" id="KW-0175">Coiled coil</keyword>
<accession>A0A814WP16</accession>
<keyword evidence="6" id="KW-1185">Reference proteome</keyword>
<organism evidence="4 6">
    <name type="scientific">Didymodactylos carnosus</name>
    <dbReference type="NCBI Taxonomy" id="1234261"/>
    <lineage>
        <taxon>Eukaryota</taxon>
        <taxon>Metazoa</taxon>
        <taxon>Spiralia</taxon>
        <taxon>Gnathifera</taxon>
        <taxon>Rotifera</taxon>
        <taxon>Eurotatoria</taxon>
        <taxon>Bdelloidea</taxon>
        <taxon>Philodinida</taxon>
        <taxon>Philodinidae</taxon>
        <taxon>Didymodactylos</taxon>
    </lineage>
</organism>
<dbReference type="PANTHER" id="PTHR21501:SF1">
    <property type="entry name" value="PROTEIN FAM-161"/>
    <property type="match status" value="1"/>
</dbReference>
<dbReference type="GO" id="GO:0005856">
    <property type="term" value="C:cytoskeleton"/>
    <property type="evidence" value="ECO:0007669"/>
    <property type="project" value="UniProtKB-ARBA"/>
</dbReference>
<feature type="compositionally biased region" description="Polar residues" evidence="3">
    <location>
        <begin position="139"/>
        <end position="163"/>
    </location>
</feature>
<comment type="caution">
    <text evidence="4">The sequence shown here is derived from an EMBL/GenBank/DDBJ whole genome shotgun (WGS) entry which is preliminary data.</text>
</comment>
<dbReference type="EMBL" id="CAJNOQ010008843">
    <property type="protein sequence ID" value="CAF1208227.1"/>
    <property type="molecule type" value="Genomic_DNA"/>
</dbReference>
<evidence type="ECO:0000313" key="5">
    <source>
        <dbReference type="EMBL" id="CAF3972350.1"/>
    </source>
</evidence>
<protein>
    <submittedName>
        <fullName evidence="4">Uncharacterized protein</fullName>
    </submittedName>
</protein>
<feature type="region of interest" description="Disordered" evidence="3">
    <location>
        <begin position="128"/>
        <end position="164"/>
    </location>
</feature>